<dbReference type="EMBL" id="MU128972">
    <property type="protein sequence ID" value="KAF9513433.1"/>
    <property type="molecule type" value="Genomic_DNA"/>
</dbReference>
<dbReference type="AlphaFoldDB" id="A0A9P6AWR5"/>
<accession>A0A9P6AWR5</accession>
<gene>
    <name evidence="2" type="ORF">BS47DRAFT_968045</name>
</gene>
<comment type="caution">
    <text evidence="2">The sequence shown here is derived from an EMBL/GenBank/DDBJ whole genome shotgun (WGS) entry which is preliminary data.</text>
</comment>
<name>A0A9P6AWR5_9AGAM</name>
<sequence length="104" mass="11796">MRSIPRRSTINSSVWLLLILMGLPTGCNDRGPLSIVDGASRSSRRPSCYYQSEKKAEDIPRSSSRILPIGCQPRSLHTRFQIQFTAIDRLSALFLMDAFRTFHP</sequence>
<evidence type="ECO:0000313" key="2">
    <source>
        <dbReference type="EMBL" id="KAF9513433.1"/>
    </source>
</evidence>
<reference evidence="2" key="1">
    <citation type="journal article" date="2020" name="Nat. Commun.">
        <title>Large-scale genome sequencing of mycorrhizal fungi provides insights into the early evolution of symbiotic traits.</title>
        <authorList>
            <person name="Miyauchi S."/>
            <person name="Kiss E."/>
            <person name="Kuo A."/>
            <person name="Drula E."/>
            <person name="Kohler A."/>
            <person name="Sanchez-Garcia M."/>
            <person name="Morin E."/>
            <person name="Andreopoulos B."/>
            <person name="Barry K.W."/>
            <person name="Bonito G."/>
            <person name="Buee M."/>
            <person name="Carver A."/>
            <person name="Chen C."/>
            <person name="Cichocki N."/>
            <person name="Clum A."/>
            <person name="Culley D."/>
            <person name="Crous P.W."/>
            <person name="Fauchery L."/>
            <person name="Girlanda M."/>
            <person name="Hayes R.D."/>
            <person name="Keri Z."/>
            <person name="LaButti K."/>
            <person name="Lipzen A."/>
            <person name="Lombard V."/>
            <person name="Magnuson J."/>
            <person name="Maillard F."/>
            <person name="Murat C."/>
            <person name="Nolan M."/>
            <person name="Ohm R.A."/>
            <person name="Pangilinan J."/>
            <person name="Pereira M.F."/>
            <person name="Perotto S."/>
            <person name="Peter M."/>
            <person name="Pfister S."/>
            <person name="Riley R."/>
            <person name="Sitrit Y."/>
            <person name="Stielow J.B."/>
            <person name="Szollosi G."/>
            <person name="Zifcakova L."/>
            <person name="Stursova M."/>
            <person name="Spatafora J.W."/>
            <person name="Tedersoo L."/>
            <person name="Vaario L.M."/>
            <person name="Yamada A."/>
            <person name="Yan M."/>
            <person name="Wang P."/>
            <person name="Xu J."/>
            <person name="Bruns T."/>
            <person name="Baldrian P."/>
            <person name="Vilgalys R."/>
            <person name="Dunand C."/>
            <person name="Henrissat B."/>
            <person name="Grigoriev I.V."/>
            <person name="Hibbett D."/>
            <person name="Nagy L.G."/>
            <person name="Martin F.M."/>
        </authorList>
    </citation>
    <scope>NUCLEOTIDE SEQUENCE</scope>
    <source>
        <strain evidence="2">UP504</strain>
    </source>
</reference>
<evidence type="ECO:0000256" key="1">
    <source>
        <dbReference type="SAM" id="SignalP"/>
    </source>
</evidence>
<proteinExistence type="predicted"/>
<keyword evidence="3" id="KW-1185">Reference proteome</keyword>
<protein>
    <recommendedName>
        <fullName evidence="4">Secreted protein</fullName>
    </recommendedName>
</protein>
<keyword evidence="1" id="KW-0732">Signal</keyword>
<dbReference type="Proteomes" id="UP000886523">
    <property type="component" value="Unassembled WGS sequence"/>
</dbReference>
<evidence type="ECO:0008006" key="4">
    <source>
        <dbReference type="Google" id="ProtNLM"/>
    </source>
</evidence>
<feature type="chain" id="PRO_5040337778" description="Secreted protein" evidence="1">
    <location>
        <begin position="30"/>
        <end position="104"/>
    </location>
</feature>
<evidence type="ECO:0000313" key="3">
    <source>
        <dbReference type="Proteomes" id="UP000886523"/>
    </source>
</evidence>
<feature type="signal peptide" evidence="1">
    <location>
        <begin position="1"/>
        <end position="29"/>
    </location>
</feature>
<organism evidence="2 3">
    <name type="scientific">Hydnum rufescens UP504</name>
    <dbReference type="NCBI Taxonomy" id="1448309"/>
    <lineage>
        <taxon>Eukaryota</taxon>
        <taxon>Fungi</taxon>
        <taxon>Dikarya</taxon>
        <taxon>Basidiomycota</taxon>
        <taxon>Agaricomycotina</taxon>
        <taxon>Agaricomycetes</taxon>
        <taxon>Cantharellales</taxon>
        <taxon>Hydnaceae</taxon>
        <taxon>Hydnum</taxon>
    </lineage>
</organism>